<keyword evidence="11" id="KW-1185">Reference proteome</keyword>
<comment type="function">
    <text evidence="7">Binds to the 23S rRNA.</text>
</comment>
<gene>
    <name evidence="7" type="primary">rplI</name>
    <name evidence="10" type="ORF">CTDIVETGP_1902</name>
</gene>
<dbReference type="InterPro" id="IPR036935">
    <property type="entry name" value="Ribosomal_bL9_N_sf"/>
</dbReference>
<dbReference type="GO" id="GO:0006412">
    <property type="term" value="P:translation"/>
    <property type="evidence" value="ECO:0007669"/>
    <property type="project" value="UniProtKB-UniRule"/>
</dbReference>
<evidence type="ECO:0000256" key="2">
    <source>
        <dbReference type="ARBA" id="ARBA00022730"/>
    </source>
</evidence>
<dbReference type="Pfam" id="PF01281">
    <property type="entry name" value="Ribosomal_L9_N"/>
    <property type="match status" value="1"/>
</dbReference>
<evidence type="ECO:0000256" key="7">
    <source>
        <dbReference type="HAMAP-Rule" id="MF_00503"/>
    </source>
</evidence>
<dbReference type="InterPro" id="IPR009027">
    <property type="entry name" value="Ribosomal_bL9/RNase_H1_N"/>
</dbReference>
<feature type="coiled-coil region" evidence="8">
    <location>
        <begin position="48"/>
        <end position="75"/>
    </location>
</feature>
<dbReference type="GO" id="GO:1990904">
    <property type="term" value="C:ribonucleoprotein complex"/>
    <property type="evidence" value="ECO:0007669"/>
    <property type="project" value="UniProtKB-KW"/>
</dbReference>
<evidence type="ECO:0000256" key="5">
    <source>
        <dbReference type="ARBA" id="ARBA00023274"/>
    </source>
</evidence>
<dbReference type="InterPro" id="IPR000244">
    <property type="entry name" value="Ribosomal_bL9"/>
</dbReference>
<evidence type="ECO:0000256" key="8">
    <source>
        <dbReference type="SAM" id="Coils"/>
    </source>
</evidence>
<keyword evidence="2 7" id="KW-0699">rRNA-binding</keyword>
<dbReference type="Gene3D" id="3.10.430.100">
    <property type="entry name" value="Ribosomal protein L9, C-terminal domain"/>
    <property type="match status" value="1"/>
</dbReference>
<dbReference type="GO" id="GO:0019843">
    <property type="term" value="F:rRNA binding"/>
    <property type="evidence" value="ECO:0007669"/>
    <property type="project" value="UniProtKB-UniRule"/>
</dbReference>
<keyword evidence="8" id="KW-0175">Coiled coil</keyword>
<evidence type="ECO:0000256" key="3">
    <source>
        <dbReference type="ARBA" id="ARBA00022884"/>
    </source>
</evidence>
<dbReference type="GO" id="GO:0005840">
    <property type="term" value="C:ribosome"/>
    <property type="evidence" value="ECO:0007669"/>
    <property type="project" value="UniProtKB-KW"/>
</dbReference>
<dbReference type="NCBIfam" id="TIGR00158">
    <property type="entry name" value="L9"/>
    <property type="match status" value="1"/>
</dbReference>
<evidence type="ECO:0000259" key="9">
    <source>
        <dbReference type="PROSITE" id="PS00651"/>
    </source>
</evidence>
<evidence type="ECO:0000256" key="4">
    <source>
        <dbReference type="ARBA" id="ARBA00022980"/>
    </source>
</evidence>
<keyword evidence="5 7" id="KW-0687">Ribonucleoprotein</keyword>
<dbReference type="GO" id="GO:0003735">
    <property type="term" value="F:structural constituent of ribosome"/>
    <property type="evidence" value="ECO:0007669"/>
    <property type="project" value="InterPro"/>
</dbReference>
<dbReference type="Gene3D" id="3.40.5.10">
    <property type="entry name" value="Ribosomal protein L9, N-terminal domain"/>
    <property type="match status" value="1"/>
</dbReference>
<dbReference type="PROSITE" id="PS00651">
    <property type="entry name" value="RIBOSOMAL_L9"/>
    <property type="match status" value="1"/>
</dbReference>
<evidence type="ECO:0000256" key="1">
    <source>
        <dbReference type="ARBA" id="ARBA00010605"/>
    </source>
</evidence>
<feature type="domain" description="Ribosomal protein L9" evidence="9">
    <location>
        <begin position="13"/>
        <end position="40"/>
    </location>
</feature>
<dbReference type="AlphaFoldDB" id="W6NIE2"/>
<evidence type="ECO:0000313" key="10">
    <source>
        <dbReference type="EMBL" id="CDL91832.1"/>
    </source>
</evidence>
<dbReference type="InterPro" id="IPR020594">
    <property type="entry name" value="Ribosomal_bL9_bac/chp"/>
</dbReference>
<comment type="caution">
    <text evidence="10">The sequence shown here is derived from an EMBL/GenBank/DDBJ whole genome shotgun (WGS) entry which is preliminary data.</text>
</comment>
<dbReference type="SUPFAM" id="SSF55653">
    <property type="entry name" value="Ribosomal protein L9 C-domain"/>
    <property type="match status" value="1"/>
</dbReference>
<proteinExistence type="inferred from homology"/>
<accession>W6NIE2</accession>
<organism evidence="10 11">
    <name type="scientific">Clostridium tyrobutyricum DIVETGP</name>
    <dbReference type="NCBI Taxonomy" id="1408889"/>
    <lineage>
        <taxon>Bacteria</taxon>
        <taxon>Bacillati</taxon>
        <taxon>Bacillota</taxon>
        <taxon>Clostridia</taxon>
        <taxon>Eubacteriales</taxon>
        <taxon>Clostridiaceae</taxon>
        <taxon>Clostridium</taxon>
    </lineage>
</organism>
<keyword evidence="4 7" id="KW-0689">Ribosomal protein</keyword>
<dbReference type="FunFam" id="3.40.5.10:FF:000002">
    <property type="entry name" value="50S ribosomal protein L9"/>
    <property type="match status" value="1"/>
</dbReference>
<protein>
    <recommendedName>
        <fullName evidence="6 7">Large ribosomal subunit protein bL9</fullName>
    </recommendedName>
</protein>
<dbReference type="GeneID" id="29418550"/>
<dbReference type="HAMAP" id="MF_00503">
    <property type="entry name" value="Ribosomal_bL9"/>
    <property type="match status" value="1"/>
</dbReference>
<dbReference type="OrthoDB" id="9788336at2"/>
<evidence type="ECO:0000256" key="6">
    <source>
        <dbReference type="ARBA" id="ARBA00035292"/>
    </source>
</evidence>
<comment type="similarity">
    <text evidence="1 7">Belongs to the bacterial ribosomal protein bL9 family.</text>
</comment>
<evidence type="ECO:0000313" key="11">
    <source>
        <dbReference type="Proteomes" id="UP000019482"/>
    </source>
</evidence>
<dbReference type="InterPro" id="IPR036791">
    <property type="entry name" value="Ribosomal_bL9_C_sf"/>
</dbReference>
<name>W6NIE2_CLOTY</name>
<dbReference type="PANTHER" id="PTHR21368">
    <property type="entry name" value="50S RIBOSOMAL PROTEIN L9"/>
    <property type="match status" value="1"/>
</dbReference>
<dbReference type="InterPro" id="IPR020069">
    <property type="entry name" value="Ribosomal_bL9_C"/>
</dbReference>
<dbReference type="Proteomes" id="UP000019482">
    <property type="component" value="Unassembled WGS sequence"/>
</dbReference>
<reference evidence="10 11" key="1">
    <citation type="journal article" date="2015" name="Genome Announc.">
        <title>Draft Genome Sequence of Clostridium tyrobutyricum Strain DIVETGP, Isolated from Cow's Milk for Grana Padano Production.</title>
        <authorList>
            <person name="Soggiu A."/>
            <person name="Piras C."/>
            <person name="Gaiarsa S."/>
            <person name="Sassera D."/>
            <person name="Roncada P."/>
            <person name="Bendixen E."/>
            <person name="Brasca M."/>
            <person name="Bonizzi L."/>
        </authorList>
    </citation>
    <scope>NUCLEOTIDE SEQUENCE [LARGE SCALE GENOMIC DNA]</scope>
    <source>
        <strain evidence="10 11">DIVETGP</strain>
    </source>
</reference>
<dbReference type="Pfam" id="PF03948">
    <property type="entry name" value="Ribosomal_L9_C"/>
    <property type="match status" value="1"/>
</dbReference>
<dbReference type="RefSeq" id="WP_017752022.1">
    <property type="nucleotide sequence ID" value="NZ_CBXI010000034.1"/>
</dbReference>
<keyword evidence="3 7" id="KW-0694">RNA-binding</keyword>
<dbReference type="InterPro" id="IPR020070">
    <property type="entry name" value="Ribosomal_bL9_N"/>
</dbReference>
<dbReference type="EMBL" id="CBXI010000034">
    <property type="protein sequence ID" value="CDL91832.1"/>
    <property type="molecule type" value="Genomic_DNA"/>
</dbReference>
<dbReference type="SUPFAM" id="SSF55658">
    <property type="entry name" value="L9 N-domain-like"/>
    <property type="match status" value="1"/>
</dbReference>
<sequence length="147" mass="16527">MKVILVKDVKALGKKGEVVNASDGYFRNFLLPRGLAKEANDSNLHVLNNQKKAERKQKLEEIEEAQKIAKSLKGKQIKIDIKSGENGRLFGSITGKDISDRLKKDFGISVDKKKVVMDNIKKVGSYDIEVKLYPEISTKIKVVIEEK</sequence>